<evidence type="ECO:0000256" key="2">
    <source>
        <dbReference type="ARBA" id="ARBA00022692"/>
    </source>
</evidence>
<dbReference type="PANTHER" id="PTHR10846:SF8">
    <property type="entry name" value="INNER MEMBRANE PROTEIN YRBG"/>
    <property type="match status" value="1"/>
</dbReference>
<sequence>MLWILFLFLTVVIFLSGKNLVKYGDILAEKLNLGRTIVGIVFVASITSLPELITGISAVTYADSPDIAAGDIFGSCMFNLLILALLDGFVRGKPITTKVHHGLTLSASFGIILITVSAMSIFLRDKIPVLGWVSYSSFFIIALYMLAIWIITNYEKRFLISNIEKAAEELEYSHISLKETAVKYSINAVIIVFAAALLPKVGKEIAHQHGMTETFFGTFFMALSTSLPEVSVSIAAIKMNMVTISVANLLGSNIFNILILAIDDFFYTKGSLFALMDVDNLFSAGIATIMTAIVIIGLIYRAEKKMFILAYESVALIGAYLLGVIILYVL</sequence>
<protein>
    <submittedName>
        <fullName evidence="7">Sodium:calcium antiporter</fullName>
    </submittedName>
</protein>
<evidence type="ECO:0000259" key="6">
    <source>
        <dbReference type="Pfam" id="PF01699"/>
    </source>
</evidence>
<keyword evidence="8" id="KW-1185">Reference proteome</keyword>
<dbReference type="RefSeq" id="WP_200673170.1">
    <property type="nucleotide sequence ID" value="NZ_JAACYA010000001.1"/>
</dbReference>
<dbReference type="Proteomes" id="UP000772812">
    <property type="component" value="Unassembled WGS sequence"/>
</dbReference>
<feature type="transmembrane region" description="Helical" evidence="5">
    <location>
        <begin position="244"/>
        <end position="262"/>
    </location>
</feature>
<feature type="transmembrane region" description="Helical" evidence="5">
    <location>
        <begin position="129"/>
        <end position="151"/>
    </location>
</feature>
<gene>
    <name evidence="7" type="ORF">GWK41_01640</name>
</gene>
<dbReference type="InterPro" id="IPR004481">
    <property type="entry name" value="K/Na/Ca-exchanger"/>
</dbReference>
<feature type="transmembrane region" description="Helical" evidence="5">
    <location>
        <begin position="282"/>
        <end position="300"/>
    </location>
</feature>
<dbReference type="EMBL" id="JAACYA010000001">
    <property type="protein sequence ID" value="MBK3331766.1"/>
    <property type="molecule type" value="Genomic_DNA"/>
</dbReference>
<comment type="subcellular location">
    <subcellularLocation>
        <location evidence="1">Membrane</location>
        <topology evidence="1">Multi-pass membrane protein</topology>
    </subcellularLocation>
</comment>
<reference evidence="7 8" key="1">
    <citation type="journal article" date="2021" name="Syst. Appl. Microbiol.">
        <title>Persephonella atlantica sp. nov.: How to adapt to physico-chemical gradients in high temperature hydrothermal habitats.</title>
        <authorList>
            <person name="Francois D.X."/>
            <person name="Godfroy A."/>
            <person name="Mathien C."/>
            <person name="Aube J."/>
            <person name="Cathalot C."/>
            <person name="Lesongeur F."/>
            <person name="L'Haridon S."/>
            <person name="Philippon X."/>
            <person name="Roussel E.G."/>
        </authorList>
    </citation>
    <scope>NUCLEOTIDE SEQUENCE [LARGE SCALE GENOMIC DNA]</scope>
    <source>
        <strain evidence="7 8">MO1340</strain>
    </source>
</reference>
<evidence type="ECO:0000313" key="7">
    <source>
        <dbReference type="EMBL" id="MBK3331766.1"/>
    </source>
</evidence>
<keyword evidence="2 5" id="KW-0812">Transmembrane</keyword>
<feature type="transmembrane region" description="Helical" evidence="5">
    <location>
        <begin position="214"/>
        <end position="237"/>
    </location>
</feature>
<keyword evidence="3 5" id="KW-1133">Transmembrane helix</keyword>
<organism evidence="7 8">
    <name type="scientific">Persephonella atlantica</name>
    <dbReference type="NCBI Taxonomy" id="2699429"/>
    <lineage>
        <taxon>Bacteria</taxon>
        <taxon>Pseudomonadati</taxon>
        <taxon>Aquificota</taxon>
        <taxon>Aquificia</taxon>
        <taxon>Aquificales</taxon>
        <taxon>Hydrogenothermaceae</taxon>
        <taxon>Persephonella</taxon>
    </lineage>
</organism>
<evidence type="ECO:0000256" key="1">
    <source>
        <dbReference type="ARBA" id="ARBA00004141"/>
    </source>
</evidence>
<feature type="domain" description="Sodium/calcium exchanger membrane region" evidence="6">
    <location>
        <begin position="188"/>
        <end position="328"/>
    </location>
</feature>
<dbReference type="InterPro" id="IPR004837">
    <property type="entry name" value="NaCa_Exmemb"/>
</dbReference>
<evidence type="ECO:0000313" key="8">
    <source>
        <dbReference type="Proteomes" id="UP000772812"/>
    </source>
</evidence>
<name>A0ABS1GFX2_9AQUI</name>
<feature type="transmembrane region" description="Helical" evidence="5">
    <location>
        <begin position="72"/>
        <end position="90"/>
    </location>
</feature>
<keyword evidence="4 5" id="KW-0472">Membrane</keyword>
<evidence type="ECO:0000256" key="4">
    <source>
        <dbReference type="ARBA" id="ARBA00023136"/>
    </source>
</evidence>
<evidence type="ECO:0000256" key="3">
    <source>
        <dbReference type="ARBA" id="ARBA00022989"/>
    </source>
</evidence>
<dbReference type="Pfam" id="PF01699">
    <property type="entry name" value="Na_Ca_ex"/>
    <property type="match status" value="2"/>
</dbReference>
<comment type="caution">
    <text evidence="7">The sequence shown here is derived from an EMBL/GenBank/DDBJ whole genome shotgun (WGS) entry which is preliminary data.</text>
</comment>
<dbReference type="Gene3D" id="1.20.1420.30">
    <property type="entry name" value="NCX, central ion-binding region"/>
    <property type="match status" value="1"/>
</dbReference>
<dbReference type="InterPro" id="IPR044880">
    <property type="entry name" value="NCX_ion-bd_dom_sf"/>
</dbReference>
<dbReference type="PANTHER" id="PTHR10846">
    <property type="entry name" value="SODIUM/POTASSIUM/CALCIUM EXCHANGER"/>
    <property type="match status" value="1"/>
</dbReference>
<feature type="transmembrane region" description="Helical" evidence="5">
    <location>
        <begin position="307"/>
        <end position="329"/>
    </location>
</feature>
<proteinExistence type="predicted"/>
<accession>A0ABS1GFX2</accession>
<feature type="transmembrane region" description="Helical" evidence="5">
    <location>
        <begin position="102"/>
        <end position="123"/>
    </location>
</feature>
<feature type="domain" description="Sodium/calcium exchanger membrane region" evidence="6">
    <location>
        <begin position="2"/>
        <end position="149"/>
    </location>
</feature>
<feature type="transmembrane region" description="Helical" evidence="5">
    <location>
        <begin position="184"/>
        <end position="202"/>
    </location>
</feature>
<evidence type="ECO:0000256" key="5">
    <source>
        <dbReference type="SAM" id="Phobius"/>
    </source>
</evidence>